<proteinExistence type="predicted"/>
<accession>A0A8J4EHZ9</accession>
<dbReference type="Gene3D" id="1.25.40.20">
    <property type="entry name" value="Ankyrin repeat-containing domain"/>
    <property type="match status" value="1"/>
</dbReference>
<evidence type="ECO:0000313" key="2">
    <source>
        <dbReference type="Proteomes" id="UP000635606"/>
    </source>
</evidence>
<name>A0A8J4EHZ9_9ACTN</name>
<reference evidence="1" key="1">
    <citation type="submission" date="2021-01" db="EMBL/GenBank/DDBJ databases">
        <title>Whole genome shotgun sequence of Virgisporangium ochraceum NBRC 16418.</title>
        <authorList>
            <person name="Komaki H."/>
            <person name="Tamura T."/>
        </authorList>
    </citation>
    <scope>NUCLEOTIDE SEQUENCE</scope>
    <source>
        <strain evidence="1">NBRC 16418</strain>
    </source>
</reference>
<evidence type="ECO:0008006" key="3">
    <source>
        <dbReference type="Google" id="ProtNLM"/>
    </source>
</evidence>
<dbReference type="InterPro" id="IPR036770">
    <property type="entry name" value="Ankyrin_rpt-contain_sf"/>
</dbReference>
<dbReference type="Proteomes" id="UP000635606">
    <property type="component" value="Unassembled WGS sequence"/>
</dbReference>
<dbReference type="EMBL" id="BOPH01000152">
    <property type="protein sequence ID" value="GIJ75253.1"/>
    <property type="molecule type" value="Genomic_DNA"/>
</dbReference>
<organism evidence="1 2">
    <name type="scientific">Virgisporangium ochraceum</name>
    <dbReference type="NCBI Taxonomy" id="65505"/>
    <lineage>
        <taxon>Bacteria</taxon>
        <taxon>Bacillati</taxon>
        <taxon>Actinomycetota</taxon>
        <taxon>Actinomycetes</taxon>
        <taxon>Micromonosporales</taxon>
        <taxon>Micromonosporaceae</taxon>
        <taxon>Virgisporangium</taxon>
    </lineage>
</organism>
<comment type="caution">
    <text evidence="1">The sequence shown here is derived from an EMBL/GenBank/DDBJ whole genome shotgun (WGS) entry which is preliminary data.</text>
</comment>
<dbReference type="SUPFAM" id="SSF48403">
    <property type="entry name" value="Ankyrin repeat"/>
    <property type="match status" value="1"/>
</dbReference>
<sequence>MVDMALSEDERRTAAEAGIVLFDNRLILDAQPPIDDATLAAVAERCAGPLPQPLVALWRTTFGGRLDYDVQVDWGGHEESLSVRELFHPDSGGYHDLWGWIGHEEELLREARPDRSGGLDALPFGGFEYLDRVYVRTAPGPEYGAVVAWRQGLPPGWELNSGDRAGHVAGNLHDLFDRLVLEQDPWSDDATSGSDLVEAIEGLADSGDPAARSASEQLRRLVRATVLDWRAALEQGGLGSQRRLRHLALDHAASTDDEELLARIVEQGGDPAEAIRNGLTPLDVALVSRSWNVVRRLLDHQVPVRQALLFGGSTIDLDLARELVHRGAERNESALLSAADNDDEAVLDLVAESVPRSAGLVQLGQRLWQTAAQAAHAGQRASARGDTEAAGRNERRAAVLNELAARYAPDGPPSFKFSGHR</sequence>
<dbReference type="AlphaFoldDB" id="A0A8J4EHZ9"/>
<evidence type="ECO:0000313" key="1">
    <source>
        <dbReference type="EMBL" id="GIJ75253.1"/>
    </source>
</evidence>
<protein>
    <recommendedName>
        <fullName evidence="3">Knr4/Smi1-like domain-containing protein</fullName>
    </recommendedName>
</protein>
<keyword evidence="2" id="KW-1185">Reference proteome</keyword>
<gene>
    <name evidence="1" type="ORF">Voc01_101700</name>
</gene>